<gene>
    <name evidence="1" type="ORF">A2527_12105</name>
</gene>
<reference evidence="1 2" key="1">
    <citation type="journal article" date="2016" name="Nat. Commun.">
        <title>Thousands of microbial genomes shed light on interconnected biogeochemical processes in an aquifer system.</title>
        <authorList>
            <person name="Anantharaman K."/>
            <person name="Brown C.T."/>
            <person name="Hug L.A."/>
            <person name="Sharon I."/>
            <person name="Castelle C.J."/>
            <person name="Probst A.J."/>
            <person name="Thomas B.C."/>
            <person name="Singh A."/>
            <person name="Wilkins M.J."/>
            <person name="Karaoz U."/>
            <person name="Brodie E.L."/>
            <person name="Williams K.H."/>
            <person name="Hubbard S.S."/>
            <person name="Banfield J.F."/>
        </authorList>
    </citation>
    <scope>NUCLEOTIDE SEQUENCE [LARGE SCALE GENOMIC DNA]</scope>
</reference>
<accession>A0A1F6GD79</accession>
<evidence type="ECO:0000313" key="1">
    <source>
        <dbReference type="EMBL" id="OGG96058.1"/>
    </source>
</evidence>
<evidence type="ECO:0000313" key="2">
    <source>
        <dbReference type="Proteomes" id="UP000178449"/>
    </source>
</evidence>
<dbReference type="EMBL" id="MFNE01000019">
    <property type="protein sequence ID" value="OGG96058.1"/>
    <property type="molecule type" value="Genomic_DNA"/>
</dbReference>
<organism evidence="1 2">
    <name type="scientific">Candidatus Lambdaproteobacteria bacterium RIFOXYD2_FULL_50_16</name>
    <dbReference type="NCBI Taxonomy" id="1817772"/>
    <lineage>
        <taxon>Bacteria</taxon>
        <taxon>Pseudomonadati</taxon>
        <taxon>Pseudomonadota</taxon>
        <taxon>Candidatus Lambdaproteobacteria</taxon>
    </lineage>
</organism>
<dbReference type="Proteomes" id="UP000178449">
    <property type="component" value="Unassembled WGS sequence"/>
</dbReference>
<name>A0A1F6GD79_9PROT</name>
<dbReference type="STRING" id="1817772.A2527_12105"/>
<proteinExistence type="predicted"/>
<comment type="caution">
    <text evidence="1">The sequence shown here is derived from an EMBL/GenBank/DDBJ whole genome shotgun (WGS) entry which is preliminary data.</text>
</comment>
<sequence length="145" mass="16354">MAVLGSKEILNGVIMVEFDIYPNEHLVVAYYEGRITFADVVEVTARMIVDPRYQQEFDGVSDYRNGEINFTVKEVIAFSDAAAQNKIASGRWCILVSRPQETALLSLFKSHLKAQHPVELFCTINAASEYLGRDLSKYLAPDLYN</sequence>
<protein>
    <submittedName>
        <fullName evidence="1">Uncharacterized protein</fullName>
    </submittedName>
</protein>
<dbReference type="AlphaFoldDB" id="A0A1F6GD79"/>